<name>A0A1W1XU05_9CLOT</name>
<dbReference type="RefSeq" id="WP_084117159.1">
    <property type="nucleotide sequence ID" value="NZ_FWXH01000017.1"/>
</dbReference>
<dbReference type="AlphaFoldDB" id="A0A1W1XU05"/>
<evidence type="ECO:0000313" key="1">
    <source>
        <dbReference type="EMBL" id="SMC27342.1"/>
    </source>
</evidence>
<proteinExistence type="predicted"/>
<dbReference type="OrthoDB" id="1809893at2"/>
<dbReference type="STRING" id="1121291.SAMN02745134_03127"/>
<dbReference type="EMBL" id="FWXH01000017">
    <property type="protein sequence ID" value="SMC27342.1"/>
    <property type="molecule type" value="Genomic_DNA"/>
</dbReference>
<gene>
    <name evidence="1" type="ORF">SAMN02745134_03127</name>
</gene>
<organism evidence="1 2">
    <name type="scientific">Clostridium acidisoli DSM 12555</name>
    <dbReference type="NCBI Taxonomy" id="1121291"/>
    <lineage>
        <taxon>Bacteria</taxon>
        <taxon>Bacillati</taxon>
        <taxon>Bacillota</taxon>
        <taxon>Clostridia</taxon>
        <taxon>Eubacteriales</taxon>
        <taxon>Clostridiaceae</taxon>
        <taxon>Clostridium</taxon>
    </lineage>
</organism>
<protein>
    <recommendedName>
        <fullName evidence="3">DUF2508 domain-containing protein</fullName>
    </recommendedName>
</protein>
<dbReference type="InterPro" id="IPR019644">
    <property type="entry name" value="DUF2508"/>
</dbReference>
<dbReference type="Proteomes" id="UP000192468">
    <property type="component" value="Unassembled WGS sequence"/>
</dbReference>
<keyword evidence="2" id="KW-1185">Reference proteome</keyword>
<reference evidence="1 2" key="1">
    <citation type="submission" date="2017-04" db="EMBL/GenBank/DDBJ databases">
        <authorList>
            <person name="Afonso C.L."/>
            <person name="Miller P.J."/>
            <person name="Scott M.A."/>
            <person name="Spackman E."/>
            <person name="Goraichik I."/>
            <person name="Dimitrov K.M."/>
            <person name="Suarez D.L."/>
            <person name="Swayne D.E."/>
        </authorList>
    </citation>
    <scope>NUCLEOTIDE SEQUENCE [LARGE SCALE GENOMIC DNA]</scope>
    <source>
        <strain evidence="1 2">DSM 12555</strain>
    </source>
</reference>
<evidence type="ECO:0000313" key="2">
    <source>
        <dbReference type="Proteomes" id="UP000192468"/>
    </source>
</evidence>
<accession>A0A1W1XU05</accession>
<sequence length="90" mass="10446">MTIKKGSRIKNDKSYDEDKQNIISAIEEAIKELQECRDYFETVNEPVLVDYAIYKEAAARSKYAYLIKQAKKLNIKVSGFNIHIDEENVD</sequence>
<dbReference type="Pfam" id="PF10704">
    <property type="entry name" value="DUF2508"/>
    <property type="match status" value="1"/>
</dbReference>
<evidence type="ECO:0008006" key="3">
    <source>
        <dbReference type="Google" id="ProtNLM"/>
    </source>
</evidence>